<sequence length="58" mass="5946">MNEDDKSKAPKASNMGLAIAMGAGIGIIFGKFVFDNVGIGIVIGAGVGIAFSRFNKTK</sequence>
<keyword evidence="1" id="KW-0472">Membrane</keyword>
<evidence type="ECO:0000313" key="4">
    <source>
        <dbReference type="Proteomes" id="UP001152467"/>
    </source>
</evidence>
<evidence type="ECO:0000313" key="3">
    <source>
        <dbReference type="EMBL" id="CAH9068012.1"/>
    </source>
</evidence>
<gene>
    <name evidence="2" type="ORF">PSECIP111854_00518</name>
    <name evidence="3" type="ORF">PSECIP111951_03974</name>
</gene>
<protein>
    <recommendedName>
        <fullName evidence="6">Glycine zipper family protein</fullName>
    </recommendedName>
</protein>
<feature type="transmembrane region" description="Helical" evidence="1">
    <location>
        <begin position="36"/>
        <end position="54"/>
    </location>
</feature>
<evidence type="ECO:0000313" key="5">
    <source>
        <dbReference type="Proteomes" id="UP001152485"/>
    </source>
</evidence>
<comment type="caution">
    <text evidence="2">The sequence shown here is derived from an EMBL/GenBank/DDBJ whole genome shotgun (WGS) entry which is preliminary data.</text>
</comment>
<reference evidence="2 5" key="1">
    <citation type="submission" date="2022-07" db="EMBL/GenBank/DDBJ databases">
        <authorList>
            <person name="Criscuolo A."/>
        </authorList>
    </citation>
    <scope>NUCLEOTIDE SEQUENCE</scope>
    <source>
        <strain evidence="5">CIP 111951</strain>
        <strain evidence="2">CIP111854</strain>
        <strain evidence="3">CIP111951</strain>
    </source>
</reference>
<dbReference type="AlphaFoldDB" id="A0A9W4VLX8"/>
<organism evidence="2 4">
    <name type="scientific">Pseudoalteromonas holothuriae</name>
    <dbReference type="NCBI Taxonomy" id="2963714"/>
    <lineage>
        <taxon>Bacteria</taxon>
        <taxon>Pseudomonadati</taxon>
        <taxon>Pseudomonadota</taxon>
        <taxon>Gammaproteobacteria</taxon>
        <taxon>Alteromonadales</taxon>
        <taxon>Pseudoalteromonadaceae</taxon>
        <taxon>Pseudoalteromonas</taxon>
    </lineage>
</organism>
<dbReference type="Proteomes" id="UP001152467">
    <property type="component" value="Unassembled WGS sequence"/>
</dbReference>
<evidence type="ECO:0000256" key="1">
    <source>
        <dbReference type="SAM" id="Phobius"/>
    </source>
</evidence>
<name>A0A9W4VLX8_9GAMM</name>
<dbReference type="Proteomes" id="UP001152485">
    <property type="component" value="Unassembled WGS sequence"/>
</dbReference>
<feature type="transmembrane region" description="Helical" evidence="1">
    <location>
        <begin position="12"/>
        <end position="30"/>
    </location>
</feature>
<evidence type="ECO:0000313" key="2">
    <source>
        <dbReference type="EMBL" id="CAH9050377.1"/>
    </source>
</evidence>
<evidence type="ECO:0008006" key="6">
    <source>
        <dbReference type="Google" id="ProtNLM"/>
    </source>
</evidence>
<keyword evidence="1" id="KW-0812">Transmembrane</keyword>
<keyword evidence="1" id="KW-1133">Transmembrane helix</keyword>
<proteinExistence type="predicted"/>
<dbReference type="RefSeq" id="WP_261595288.1">
    <property type="nucleotide sequence ID" value="NZ_CAMAPC010000002.1"/>
</dbReference>
<dbReference type="EMBL" id="CAMAPD010000029">
    <property type="protein sequence ID" value="CAH9068012.1"/>
    <property type="molecule type" value="Genomic_DNA"/>
</dbReference>
<dbReference type="EMBL" id="CAMAPC010000002">
    <property type="protein sequence ID" value="CAH9050377.1"/>
    <property type="molecule type" value="Genomic_DNA"/>
</dbReference>
<accession>A0A9W4VLX8</accession>
<keyword evidence="4" id="KW-1185">Reference proteome</keyword>